<dbReference type="CDD" id="cd02440">
    <property type="entry name" value="AdoMet_MTases"/>
    <property type="match status" value="1"/>
</dbReference>
<dbReference type="InterPro" id="IPR052356">
    <property type="entry name" value="Thiol_S-MT"/>
</dbReference>
<accession>A0A7X2H432</accession>
<protein>
    <submittedName>
        <fullName evidence="2">Methyltransferase domain-containing protein</fullName>
    </submittedName>
</protein>
<evidence type="ECO:0000313" key="3">
    <source>
        <dbReference type="Proteomes" id="UP000463051"/>
    </source>
</evidence>
<name>A0A7X2H432_9BACL</name>
<feature type="domain" description="Methyltransferase type 11" evidence="1">
    <location>
        <begin position="42"/>
        <end position="135"/>
    </location>
</feature>
<evidence type="ECO:0000259" key="1">
    <source>
        <dbReference type="Pfam" id="PF08241"/>
    </source>
</evidence>
<dbReference type="Proteomes" id="UP000463051">
    <property type="component" value="Unassembled WGS sequence"/>
</dbReference>
<gene>
    <name evidence="2" type="ORF">GJB61_09025</name>
</gene>
<dbReference type="GO" id="GO:0008757">
    <property type="term" value="F:S-adenosylmethionine-dependent methyltransferase activity"/>
    <property type="evidence" value="ECO:0007669"/>
    <property type="project" value="InterPro"/>
</dbReference>
<keyword evidence="3" id="KW-1185">Reference proteome</keyword>
<dbReference type="EMBL" id="WJXB01000002">
    <property type="protein sequence ID" value="MRN53135.1"/>
    <property type="molecule type" value="Genomic_DNA"/>
</dbReference>
<proteinExistence type="predicted"/>
<dbReference type="InterPro" id="IPR013216">
    <property type="entry name" value="Methyltransf_11"/>
</dbReference>
<evidence type="ECO:0000313" key="2">
    <source>
        <dbReference type="EMBL" id="MRN53135.1"/>
    </source>
</evidence>
<comment type="caution">
    <text evidence="2">The sequence shown here is derived from an EMBL/GenBank/DDBJ whole genome shotgun (WGS) entry which is preliminary data.</text>
</comment>
<dbReference type="Gene3D" id="3.40.50.150">
    <property type="entry name" value="Vaccinia Virus protein VP39"/>
    <property type="match status" value="1"/>
</dbReference>
<keyword evidence="2" id="KW-0489">Methyltransferase</keyword>
<dbReference type="AlphaFoldDB" id="A0A7X2H432"/>
<reference evidence="2 3" key="1">
    <citation type="submission" date="2019-11" db="EMBL/GenBank/DDBJ databases">
        <title>Paenibacillus monticola sp. nov., a novel PGPR strain isolated from mountain sample in China.</title>
        <authorList>
            <person name="Zhao Q."/>
            <person name="Li H.-P."/>
            <person name="Zhang J.-L."/>
        </authorList>
    </citation>
    <scope>NUCLEOTIDE SEQUENCE [LARGE SCALE GENOMIC DNA]</scope>
    <source>
        <strain evidence="2 3">LC-T2</strain>
    </source>
</reference>
<organism evidence="2 3">
    <name type="scientific">Paenibacillus monticola</name>
    <dbReference type="NCBI Taxonomy" id="2666075"/>
    <lineage>
        <taxon>Bacteria</taxon>
        <taxon>Bacillati</taxon>
        <taxon>Bacillota</taxon>
        <taxon>Bacilli</taxon>
        <taxon>Bacillales</taxon>
        <taxon>Paenibacillaceae</taxon>
        <taxon>Paenibacillus</taxon>
    </lineage>
</organism>
<dbReference type="GO" id="GO:0032259">
    <property type="term" value="P:methylation"/>
    <property type="evidence" value="ECO:0007669"/>
    <property type="project" value="UniProtKB-KW"/>
</dbReference>
<dbReference type="RefSeq" id="WP_338115719.1">
    <property type="nucleotide sequence ID" value="NZ_WJXB01000002.1"/>
</dbReference>
<dbReference type="PANTHER" id="PTHR45036:SF1">
    <property type="entry name" value="METHYLTRANSFERASE LIKE 7A"/>
    <property type="match status" value="1"/>
</dbReference>
<keyword evidence="2" id="KW-0808">Transferase</keyword>
<dbReference type="SUPFAM" id="SSF53335">
    <property type="entry name" value="S-adenosyl-L-methionine-dependent methyltransferases"/>
    <property type="match status" value="1"/>
</dbReference>
<dbReference type="Pfam" id="PF08241">
    <property type="entry name" value="Methyltransf_11"/>
    <property type="match status" value="1"/>
</dbReference>
<dbReference type="InterPro" id="IPR029063">
    <property type="entry name" value="SAM-dependent_MTases_sf"/>
</dbReference>
<sequence>MEKQKLIRIFDKQADQYEKQREDPKQQRWRKHLLSHAKGEVLELAVGAGANFPFYPRDVKITATDFSEAMLAKAKGAAQNHGLDAHFKCADIEEIDFPDQSFDTIVSTLSLCSYNNPLKVLDDINRWCKPDGQILLMEHGISSNFAVAALQKGLNPLLYRIYGCHHTRDIIGLIRESGIQIEQVENFWLNMAHLIWAKPTYTTTTTGGNNHVTTSVIN</sequence>
<dbReference type="PANTHER" id="PTHR45036">
    <property type="entry name" value="METHYLTRANSFERASE LIKE 7B"/>
    <property type="match status" value="1"/>
</dbReference>